<dbReference type="InterPro" id="IPR051214">
    <property type="entry name" value="GH32_Enzymes"/>
</dbReference>
<dbReference type="EC" id="3.2.1.26" evidence="2"/>
<dbReference type="GO" id="GO:0005975">
    <property type="term" value="P:carbohydrate metabolic process"/>
    <property type="evidence" value="ECO:0007669"/>
    <property type="project" value="InterPro"/>
</dbReference>
<protein>
    <recommendedName>
        <fullName evidence="2">beta-fructofuranosidase</fullName>
        <ecNumber evidence="2">3.2.1.26</ecNumber>
    </recommendedName>
</protein>
<dbReference type="InterPro" id="IPR001362">
    <property type="entry name" value="Glyco_hydro_32"/>
</dbReference>
<sequence length="335" mass="36545">MTFALDDHWVWDFWVADSGDLFHLFYLHAPRSLGDPDLRHRNAVIGHAVSTDLRNWSDRGPVLRPGGPGAFDETATWTGSVVRGPDGVWRMFYTGARFPDPDSASNIETIGVARSTDLTTWERSPAALTTADPLRYETLAEGTWREEAWRDPWVFPDPSGDGWHMLITARAGRDARDADGRVPADPRDRGVVAHATSPDLEVWTVREPLSAPGAGFAHLEVPQSVTVDGRHLLLFSCDTAHLAGARSEDAGGVWAVVAPDPVGPFPVERAVRLTGDELYSGRLVRDRAGRWVMLAFENIGDPGDGTDFVGRISDPLPLGWSAEGEPVLAVGEGVR</sequence>
<keyword evidence="7" id="KW-1185">Reference proteome</keyword>
<comment type="caution">
    <text evidence="6">The sequence shown here is derived from an EMBL/GenBank/DDBJ whole genome shotgun (WGS) entry which is preliminary data.</text>
</comment>
<gene>
    <name evidence="6" type="ORF">FNQ90_07015</name>
</gene>
<dbReference type="SUPFAM" id="SSF75005">
    <property type="entry name" value="Arabinanase/levansucrase/invertase"/>
    <property type="match status" value="1"/>
</dbReference>
<dbReference type="GO" id="GO:0004564">
    <property type="term" value="F:beta-fructofuranosidase activity"/>
    <property type="evidence" value="ECO:0007669"/>
    <property type="project" value="UniProtKB-EC"/>
</dbReference>
<keyword evidence="4" id="KW-0326">Glycosidase</keyword>
<name>A0A7W3TBS6_9ACTN</name>
<dbReference type="AlphaFoldDB" id="A0A7W3TBS6"/>
<dbReference type="Pfam" id="PF00251">
    <property type="entry name" value="Glyco_hydro_32N"/>
    <property type="match status" value="1"/>
</dbReference>
<dbReference type="EMBL" id="VKHT01000134">
    <property type="protein sequence ID" value="MBB0243862.1"/>
    <property type="molecule type" value="Genomic_DNA"/>
</dbReference>
<dbReference type="Proteomes" id="UP000538929">
    <property type="component" value="Unassembled WGS sequence"/>
</dbReference>
<dbReference type="Gene3D" id="2.115.10.20">
    <property type="entry name" value="Glycosyl hydrolase domain, family 43"/>
    <property type="match status" value="1"/>
</dbReference>
<dbReference type="SMART" id="SM00640">
    <property type="entry name" value="Glyco_32"/>
    <property type="match status" value="1"/>
</dbReference>
<evidence type="ECO:0000256" key="1">
    <source>
        <dbReference type="ARBA" id="ARBA00009902"/>
    </source>
</evidence>
<dbReference type="InterPro" id="IPR023296">
    <property type="entry name" value="Glyco_hydro_beta-prop_sf"/>
</dbReference>
<dbReference type="PANTHER" id="PTHR43101">
    <property type="entry name" value="BETA-FRUCTOSIDASE"/>
    <property type="match status" value="1"/>
</dbReference>
<dbReference type="PANTHER" id="PTHR43101:SF1">
    <property type="entry name" value="BETA-FRUCTOSIDASE"/>
    <property type="match status" value="1"/>
</dbReference>
<evidence type="ECO:0000256" key="4">
    <source>
        <dbReference type="ARBA" id="ARBA00023295"/>
    </source>
</evidence>
<evidence type="ECO:0000259" key="5">
    <source>
        <dbReference type="Pfam" id="PF00251"/>
    </source>
</evidence>
<evidence type="ECO:0000256" key="3">
    <source>
        <dbReference type="ARBA" id="ARBA00022801"/>
    </source>
</evidence>
<dbReference type="RefSeq" id="WP_182605481.1">
    <property type="nucleotide sequence ID" value="NZ_VKHT01000134.1"/>
</dbReference>
<organism evidence="6 7">
    <name type="scientific">Streptomyces alkaliphilus</name>
    <dbReference type="NCBI Taxonomy" id="1472722"/>
    <lineage>
        <taxon>Bacteria</taxon>
        <taxon>Bacillati</taxon>
        <taxon>Actinomycetota</taxon>
        <taxon>Actinomycetes</taxon>
        <taxon>Kitasatosporales</taxon>
        <taxon>Streptomycetaceae</taxon>
        <taxon>Streptomyces</taxon>
    </lineage>
</organism>
<keyword evidence="3 6" id="KW-0378">Hydrolase</keyword>
<feature type="domain" description="Glycosyl hydrolase family 32 N-terminal" evidence="5">
    <location>
        <begin position="20"/>
        <end position="172"/>
    </location>
</feature>
<evidence type="ECO:0000313" key="7">
    <source>
        <dbReference type="Proteomes" id="UP000538929"/>
    </source>
</evidence>
<reference evidence="7" key="1">
    <citation type="submission" date="2019-10" db="EMBL/GenBank/DDBJ databases">
        <title>Streptomyces sp. nov., a novel actinobacterium isolated from alkaline environment.</title>
        <authorList>
            <person name="Golinska P."/>
        </authorList>
    </citation>
    <scope>NUCLEOTIDE SEQUENCE [LARGE SCALE GENOMIC DNA]</scope>
    <source>
        <strain evidence="7">DSM 42118</strain>
    </source>
</reference>
<dbReference type="InterPro" id="IPR013148">
    <property type="entry name" value="Glyco_hydro_32_N"/>
</dbReference>
<proteinExistence type="inferred from homology"/>
<comment type="similarity">
    <text evidence="1">Belongs to the glycosyl hydrolase 32 family.</text>
</comment>
<accession>A0A7W3TBS6</accession>
<evidence type="ECO:0000313" key="6">
    <source>
        <dbReference type="EMBL" id="MBB0243862.1"/>
    </source>
</evidence>
<dbReference type="CDD" id="cd18609">
    <property type="entry name" value="GH32-like"/>
    <property type="match status" value="1"/>
</dbReference>
<evidence type="ECO:0000256" key="2">
    <source>
        <dbReference type="ARBA" id="ARBA00012758"/>
    </source>
</evidence>